<comment type="caution">
    <text evidence="1">The sequence shown here is derived from an EMBL/GenBank/DDBJ whole genome shotgun (WGS) entry which is preliminary data.</text>
</comment>
<proteinExistence type="predicted"/>
<dbReference type="Proteomes" id="UP000542353">
    <property type="component" value="Unassembled WGS sequence"/>
</dbReference>
<dbReference type="RefSeq" id="WP_184262176.1">
    <property type="nucleotide sequence ID" value="NZ_JACHIH010000043.1"/>
</dbReference>
<gene>
    <name evidence="1" type="ORF">HNR60_004450</name>
</gene>
<dbReference type="EMBL" id="JACHIH010000043">
    <property type="protein sequence ID" value="MBB5049668.1"/>
    <property type="molecule type" value="Genomic_DNA"/>
</dbReference>
<evidence type="ECO:0000313" key="1">
    <source>
        <dbReference type="EMBL" id="MBB5049668.1"/>
    </source>
</evidence>
<evidence type="ECO:0008006" key="3">
    <source>
        <dbReference type="Google" id="ProtNLM"/>
    </source>
</evidence>
<protein>
    <recommendedName>
        <fullName evidence="3">Transposase</fullName>
    </recommendedName>
</protein>
<reference evidence="1 2" key="1">
    <citation type="submission" date="2020-08" db="EMBL/GenBank/DDBJ databases">
        <title>Genomic Encyclopedia of Type Strains, Phase IV (KMG-IV): sequencing the most valuable type-strain genomes for metagenomic binning, comparative biology and taxonomic classification.</title>
        <authorList>
            <person name="Goeker M."/>
        </authorList>
    </citation>
    <scope>NUCLEOTIDE SEQUENCE [LARGE SCALE GENOMIC DNA]</scope>
    <source>
        <strain evidence="1 2">DSM 12706</strain>
    </source>
</reference>
<organism evidence="1 2">
    <name type="scientific">Rhodopseudomonas rhenobacensis</name>
    <dbReference type="NCBI Taxonomy" id="87461"/>
    <lineage>
        <taxon>Bacteria</taxon>
        <taxon>Pseudomonadati</taxon>
        <taxon>Pseudomonadota</taxon>
        <taxon>Alphaproteobacteria</taxon>
        <taxon>Hyphomicrobiales</taxon>
        <taxon>Nitrobacteraceae</taxon>
        <taxon>Rhodopseudomonas</taxon>
    </lineage>
</organism>
<name>A0A7W8E106_9BRAD</name>
<evidence type="ECO:0000313" key="2">
    <source>
        <dbReference type="Proteomes" id="UP000542353"/>
    </source>
</evidence>
<dbReference type="AlphaFoldDB" id="A0A7W8E106"/>
<keyword evidence="2" id="KW-1185">Reference proteome</keyword>
<sequence>MAFFTDDYRALFFRLQSRRGPQKAICAVAASMLTAIYHILKDGSEHHDLGAAYFDRRPVELKVNRHIASLKKLGYSVQLQPITEAAA</sequence>
<accession>A0A7W8E106</accession>